<feature type="signal peptide" evidence="6">
    <location>
        <begin position="1"/>
        <end position="30"/>
    </location>
</feature>
<dbReference type="Gene3D" id="3.10.170.10">
    <property type="match status" value="1"/>
</dbReference>
<dbReference type="SUPFAM" id="SSF55486">
    <property type="entry name" value="Metalloproteases ('zincins'), catalytic domain"/>
    <property type="match status" value="1"/>
</dbReference>
<dbReference type="Gene3D" id="1.10.390.10">
    <property type="entry name" value="Neutral Protease Domain 2"/>
    <property type="match status" value="1"/>
</dbReference>
<evidence type="ECO:0000256" key="3">
    <source>
        <dbReference type="ARBA" id="ARBA00022801"/>
    </source>
</evidence>
<dbReference type="InterPro" id="IPR001570">
    <property type="entry name" value="Peptidase_M4_C_domain"/>
</dbReference>
<dbReference type="InterPro" id="IPR036573">
    <property type="entry name" value="CBM_sf_5/12"/>
</dbReference>
<dbReference type="Pfam" id="PF02868">
    <property type="entry name" value="Peptidase_M4_C"/>
    <property type="match status" value="1"/>
</dbReference>
<evidence type="ECO:0000256" key="5">
    <source>
        <dbReference type="ARBA" id="ARBA00023049"/>
    </source>
</evidence>
<dbReference type="InterPro" id="IPR027268">
    <property type="entry name" value="Peptidase_M4/M1_CTD_sf"/>
</dbReference>
<dbReference type="SUPFAM" id="SSF51055">
    <property type="entry name" value="Carbohydrate binding domain"/>
    <property type="match status" value="1"/>
</dbReference>
<dbReference type="EMBL" id="JACHBR010000001">
    <property type="protein sequence ID" value="MBB5629549.1"/>
    <property type="molecule type" value="Genomic_DNA"/>
</dbReference>
<evidence type="ECO:0000259" key="7">
    <source>
        <dbReference type="SMART" id="SM00495"/>
    </source>
</evidence>
<proteinExistence type="predicted"/>
<dbReference type="PANTHER" id="PTHR33794:SF1">
    <property type="entry name" value="BACILLOLYSIN"/>
    <property type="match status" value="1"/>
</dbReference>
<evidence type="ECO:0000256" key="4">
    <source>
        <dbReference type="ARBA" id="ARBA00022833"/>
    </source>
</evidence>
<evidence type="ECO:0000313" key="8">
    <source>
        <dbReference type="EMBL" id="MBB5629549.1"/>
    </source>
</evidence>
<keyword evidence="2" id="KW-0479">Metal-binding</keyword>
<name>A0A7W8Z8Q0_9ACTN</name>
<dbReference type="AlphaFoldDB" id="A0A7W8Z8Q0"/>
<keyword evidence="5 8" id="KW-0482">Metalloprotease</keyword>
<dbReference type="GO" id="GO:0030246">
    <property type="term" value="F:carbohydrate binding"/>
    <property type="evidence" value="ECO:0007669"/>
    <property type="project" value="InterPro"/>
</dbReference>
<dbReference type="Gene3D" id="2.10.10.20">
    <property type="entry name" value="Carbohydrate-binding module superfamily 5/12"/>
    <property type="match status" value="1"/>
</dbReference>
<organism evidence="8 9">
    <name type="scientific">Sphaerisporangium krabiense</name>
    <dbReference type="NCBI Taxonomy" id="763782"/>
    <lineage>
        <taxon>Bacteria</taxon>
        <taxon>Bacillati</taxon>
        <taxon>Actinomycetota</taxon>
        <taxon>Actinomycetes</taxon>
        <taxon>Streptosporangiales</taxon>
        <taxon>Streptosporangiaceae</taxon>
        <taxon>Sphaerisporangium</taxon>
    </lineage>
</organism>
<dbReference type="CDD" id="cd12214">
    <property type="entry name" value="ChiA1_BD"/>
    <property type="match status" value="1"/>
</dbReference>
<keyword evidence="9" id="KW-1185">Reference proteome</keyword>
<keyword evidence="1 8" id="KW-0645">Protease</keyword>
<dbReference type="GO" id="GO:0005576">
    <property type="term" value="C:extracellular region"/>
    <property type="evidence" value="ECO:0007669"/>
    <property type="project" value="InterPro"/>
</dbReference>
<dbReference type="InterPro" id="IPR013856">
    <property type="entry name" value="Peptidase_M4_domain"/>
</dbReference>
<keyword evidence="4" id="KW-0862">Zinc</keyword>
<dbReference type="GO" id="GO:0046872">
    <property type="term" value="F:metal ion binding"/>
    <property type="evidence" value="ECO:0007669"/>
    <property type="project" value="UniProtKB-KW"/>
</dbReference>
<comment type="caution">
    <text evidence="8">The sequence shown here is derived from an EMBL/GenBank/DDBJ whole genome shotgun (WGS) entry which is preliminary data.</text>
</comment>
<dbReference type="SMART" id="SM00495">
    <property type="entry name" value="ChtBD3"/>
    <property type="match status" value="1"/>
</dbReference>
<dbReference type="Proteomes" id="UP000588112">
    <property type="component" value="Unassembled WGS sequence"/>
</dbReference>
<keyword evidence="6" id="KW-0732">Signal</keyword>
<dbReference type="PANTHER" id="PTHR33794">
    <property type="entry name" value="BACILLOLYSIN"/>
    <property type="match status" value="1"/>
</dbReference>
<dbReference type="GO" id="GO:0004222">
    <property type="term" value="F:metalloendopeptidase activity"/>
    <property type="evidence" value="ECO:0007669"/>
    <property type="project" value="InterPro"/>
</dbReference>
<reference evidence="8 9" key="1">
    <citation type="submission" date="2020-08" db="EMBL/GenBank/DDBJ databases">
        <title>Sequencing the genomes of 1000 actinobacteria strains.</title>
        <authorList>
            <person name="Klenk H.-P."/>
        </authorList>
    </citation>
    <scope>NUCLEOTIDE SEQUENCE [LARGE SCALE GENOMIC DNA]</scope>
    <source>
        <strain evidence="8 9">DSM 45790</strain>
    </source>
</reference>
<protein>
    <submittedName>
        <fullName evidence="8">Zn-dependent metalloprotease</fullName>
    </submittedName>
</protein>
<dbReference type="InterPro" id="IPR003610">
    <property type="entry name" value="CBM5/12"/>
</dbReference>
<dbReference type="GO" id="GO:0006508">
    <property type="term" value="P:proteolysis"/>
    <property type="evidence" value="ECO:0007669"/>
    <property type="project" value="UniProtKB-KW"/>
</dbReference>
<dbReference type="Pfam" id="PF01447">
    <property type="entry name" value="Peptidase_M4"/>
    <property type="match status" value="1"/>
</dbReference>
<evidence type="ECO:0000256" key="1">
    <source>
        <dbReference type="ARBA" id="ARBA00022670"/>
    </source>
</evidence>
<dbReference type="GO" id="GO:0004553">
    <property type="term" value="F:hydrolase activity, hydrolyzing O-glycosyl compounds"/>
    <property type="evidence" value="ECO:0007669"/>
    <property type="project" value="InterPro"/>
</dbReference>
<evidence type="ECO:0000256" key="6">
    <source>
        <dbReference type="SAM" id="SignalP"/>
    </source>
</evidence>
<evidence type="ECO:0000313" key="9">
    <source>
        <dbReference type="Proteomes" id="UP000588112"/>
    </source>
</evidence>
<feature type="chain" id="PRO_5031012632" evidence="6">
    <location>
        <begin position="31"/>
        <end position="792"/>
    </location>
</feature>
<sequence length="792" mass="82515">MKRFTSRGIVSVLAGAAMVSGLLTAPSAAAAIPAVKPAAPAGAAAPYAPPDDQAKARAVALATRTLAGGSALVERSPDDRFGTPRAVFGAGGLQFLSFPRAYRGLPVYGGDVNFMISRDGGTLHYATSAQRAEIDVDVTPRIDAARAAAVARTVAGPGATIRSTRLVVHATGASPRTAWEVVAQGRSRDGVPAEPHVFVDAGSGQVVESWDAVRHGTGHSYFNGDPVRIDTTASETGYSLRDPSRPGIECSAVGRVFDGTDDDWGNGTATDVETACVDTLFGVQREWDMLREWTGRNGIDGQGRGFPAIVGYNMPNATWSGTEVNMGRNTAGSKQTTSLDVVGHEYGHGVFQFSGSGGAGGDGWMAAMNESTGDILGAMLEHYVGHPEALDEPDYLVGEEIDLFGTGAIRNMYNPAQIDDHPNCFTTTAPDAHPGSGPQNHWFYLLAEGSNPTNGNPASPTCDGTRVTGIGIQKAGKIFVNALQMKTASWGPGAARLATIQAAYALFPNSCTEMNAVKAAWSAVNVPTQPGELIVECWPESFDLSLSPAQGTVVAGQSATRTVVQTRTLQGPPPQVTLSTAGVPDGITVSIAPGQVTAGGTAQVTITTRPDVPPGLYRFQVVGTAGPITQRAPFDLTVITLPPKILITVQPHTVVLDQELKGSATLLSGPSGGTPIPLRLSASGGPPGMTVGFTPAEITAGQSSAIAIAATRSTPPGTYQVTLQAIGDVAATAALTVQVPERGPRPQAWRPYTRYQVGDRVTYDGQVYRCLRTHVSQPGRTPPRTPALWARV</sequence>
<keyword evidence="3" id="KW-0378">Hydrolase</keyword>
<accession>A0A7W8Z8Q0</accession>
<dbReference type="GO" id="GO:0005975">
    <property type="term" value="P:carbohydrate metabolic process"/>
    <property type="evidence" value="ECO:0007669"/>
    <property type="project" value="InterPro"/>
</dbReference>
<dbReference type="InterPro" id="IPR050728">
    <property type="entry name" value="Zinc_Metalloprotease_M4"/>
</dbReference>
<dbReference type="CDD" id="cd09597">
    <property type="entry name" value="M4_TLP"/>
    <property type="match status" value="1"/>
</dbReference>
<evidence type="ECO:0000256" key="2">
    <source>
        <dbReference type="ARBA" id="ARBA00022723"/>
    </source>
</evidence>
<dbReference type="Pfam" id="PF02839">
    <property type="entry name" value="CBM_5_12"/>
    <property type="match status" value="1"/>
</dbReference>
<feature type="domain" description="Chitin-binding type-3" evidence="7">
    <location>
        <begin position="746"/>
        <end position="792"/>
    </location>
</feature>
<gene>
    <name evidence="8" type="ORF">BJ981_005248</name>
</gene>